<sequence>MLKLSPLNKLLGGLALARSPVCCHCECFTPDPSEAHANERTAAHEARKAKYDGRARRAEMRHERRSERRTRRMDRKAQRRGGSSGAARHDGVSGSAVADDANLTPAPGSTYGGTRATDSEK</sequence>
<feature type="compositionally biased region" description="Basic residues" evidence="1">
    <location>
        <begin position="67"/>
        <end position="79"/>
    </location>
</feature>
<proteinExistence type="predicted"/>
<protein>
    <submittedName>
        <fullName evidence="2">Uncharacterized protein</fullName>
    </submittedName>
</protein>
<dbReference type="EMBL" id="BABT02000234">
    <property type="protein sequence ID" value="GAA99768.1"/>
    <property type="molecule type" value="Genomic_DNA"/>
</dbReference>
<evidence type="ECO:0000313" key="2">
    <source>
        <dbReference type="EMBL" id="GAA99768.1"/>
    </source>
</evidence>
<organism evidence="2 3">
    <name type="scientific">Mixia osmundae (strain CBS 9802 / IAM 14324 / JCM 22182 / KY 12970)</name>
    <dbReference type="NCBI Taxonomy" id="764103"/>
    <lineage>
        <taxon>Eukaryota</taxon>
        <taxon>Fungi</taxon>
        <taxon>Dikarya</taxon>
        <taxon>Basidiomycota</taxon>
        <taxon>Pucciniomycotina</taxon>
        <taxon>Mixiomycetes</taxon>
        <taxon>Mixiales</taxon>
        <taxon>Mixiaceae</taxon>
        <taxon>Mixia</taxon>
    </lineage>
</organism>
<keyword evidence="3" id="KW-1185">Reference proteome</keyword>
<reference evidence="2 3" key="1">
    <citation type="journal article" date="2011" name="J. Gen. Appl. Microbiol.">
        <title>Draft genome sequencing of the enigmatic basidiomycete Mixia osmundae.</title>
        <authorList>
            <person name="Nishida H."/>
            <person name="Nagatsuka Y."/>
            <person name="Sugiyama J."/>
        </authorList>
    </citation>
    <scope>NUCLEOTIDE SEQUENCE [LARGE SCALE GENOMIC DNA]</scope>
    <source>
        <strain evidence="3">CBS 9802 / IAM 14324 / JCM 22182 / KY 12970</strain>
    </source>
</reference>
<evidence type="ECO:0000256" key="1">
    <source>
        <dbReference type="SAM" id="MobiDB-lite"/>
    </source>
</evidence>
<dbReference type="Proteomes" id="UP000009131">
    <property type="component" value="Unassembled WGS sequence"/>
</dbReference>
<feature type="compositionally biased region" description="Basic and acidic residues" evidence="1">
    <location>
        <begin position="38"/>
        <end position="66"/>
    </location>
</feature>
<reference evidence="2 3" key="2">
    <citation type="journal article" date="2012" name="Open Biol.">
        <title>Characteristics of nucleosomes and linker DNA regions on the genome of the basidiomycete Mixia osmundae revealed by mono- and dinucleosome mapping.</title>
        <authorList>
            <person name="Nishida H."/>
            <person name="Kondo S."/>
            <person name="Matsumoto T."/>
            <person name="Suzuki Y."/>
            <person name="Yoshikawa H."/>
            <person name="Taylor T.D."/>
            <person name="Sugiyama J."/>
        </authorList>
    </citation>
    <scope>NUCLEOTIDE SEQUENCE [LARGE SCALE GENOMIC DNA]</scope>
    <source>
        <strain evidence="3">CBS 9802 / IAM 14324 / JCM 22182 / KY 12970</strain>
    </source>
</reference>
<feature type="region of interest" description="Disordered" evidence="1">
    <location>
        <begin position="38"/>
        <end position="121"/>
    </location>
</feature>
<dbReference type="RefSeq" id="XP_014566432.1">
    <property type="nucleotide sequence ID" value="XM_014710946.1"/>
</dbReference>
<evidence type="ECO:0000313" key="3">
    <source>
        <dbReference type="Proteomes" id="UP000009131"/>
    </source>
</evidence>
<dbReference type="InParanoid" id="G7EAA8"/>
<accession>G7EAA8</accession>
<dbReference type="HOGENOM" id="CLU_2038633_0_0_1"/>
<name>G7EAA8_MIXOS</name>
<dbReference type="AlphaFoldDB" id="G7EAA8"/>
<gene>
    <name evidence="2" type="primary">Mo06471</name>
    <name evidence="2" type="ORF">E5Q_06471</name>
</gene>
<comment type="caution">
    <text evidence="2">The sequence shown here is derived from an EMBL/GenBank/DDBJ whole genome shotgun (WGS) entry which is preliminary data.</text>
</comment>